<proteinExistence type="predicted"/>
<feature type="domain" description="T-SNARE coiled-coil homology" evidence="2">
    <location>
        <begin position="150"/>
        <end position="212"/>
    </location>
</feature>
<sequence length="240" mass="26964">MPDSWLADYSTCNQLCQDVAELINDRNTDARAGANIAPINGLIKKDLFNLKAIMEKLKFDLLKSSRSHTTTLGEVERRQNLFDTLTTKVRILTDAAECDRHPSGSNMNYSDRTALLSKEENGSTNFGNPWLETNEQISRLTPEQFRLKQEEVIQEQDKGLERISAALSRQKAIGINIGSEAEYQNDLIDDIHSRITLTDSRIKEQTHGVVNVTKKSSTCVLWLIIILLGILIIVIAALPR</sequence>
<name>A0ABP0EYH8_CLALP</name>
<evidence type="ECO:0000256" key="1">
    <source>
        <dbReference type="SAM" id="Phobius"/>
    </source>
</evidence>
<evidence type="ECO:0000313" key="3">
    <source>
        <dbReference type="EMBL" id="CAK8672521.1"/>
    </source>
</evidence>
<protein>
    <recommendedName>
        <fullName evidence="2">t-SNARE coiled-coil homology domain-containing protein</fullName>
    </recommendedName>
</protein>
<organism evidence="3 4">
    <name type="scientific">Clavelina lepadiformis</name>
    <name type="common">Light-bulb sea squirt</name>
    <name type="synonym">Ascidia lepadiformis</name>
    <dbReference type="NCBI Taxonomy" id="159417"/>
    <lineage>
        <taxon>Eukaryota</taxon>
        <taxon>Metazoa</taxon>
        <taxon>Chordata</taxon>
        <taxon>Tunicata</taxon>
        <taxon>Ascidiacea</taxon>
        <taxon>Aplousobranchia</taxon>
        <taxon>Clavelinidae</taxon>
        <taxon>Clavelina</taxon>
    </lineage>
</organism>
<accession>A0ABP0EYH8</accession>
<feature type="transmembrane region" description="Helical" evidence="1">
    <location>
        <begin position="220"/>
        <end position="238"/>
    </location>
</feature>
<dbReference type="PROSITE" id="PS50192">
    <property type="entry name" value="T_SNARE"/>
    <property type="match status" value="1"/>
</dbReference>
<reference evidence="3 4" key="1">
    <citation type="submission" date="2024-02" db="EMBL/GenBank/DDBJ databases">
        <authorList>
            <person name="Daric V."/>
            <person name="Darras S."/>
        </authorList>
    </citation>
    <scope>NUCLEOTIDE SEQUENCE [LARGE SCALE GENOMIC DNA]</scope>
</reference>
<keyword evidence="1" id="KW-0472">Membrane</keyword>
<gene>
    <name evidence="3" type="ORF">CVLEPA_LOCUS1463</name>
</gene>
<dbReference type="EMBL" id="CAWYQH010000001">
    <property type="protein sequence ID" value="CAK8672521.1"/>
    <property type="molecule type" value="Genomic_DNA"/>
</dbReference>
<comment type="caution">
    <text evidence="3">The sequence shown here is derived from an EMBL/GenBank/DDBJ whole genome shotgun (WGS) entry which is preliminary data.</text>
</comment>
<dbReference type="InterPro" id="IPR041875">
    <property type="entry name" value="Syntaxin-8_SNARE"/>
</dbReference>
<evidence type="ECO:0000259" key="2">
    <source>
        <dbReference type="PROSITE" id="PS50192"/>
    </source>
</evidence>
<dbReference type="InterPro" id="IPR000727">
    <property type="entry name" value="T_SNARE_dom"/>
</dbReference>
<keyword evidence="1" id="KW-0812">Transmembrane</keyword>
<dbReference type="Gene3D" id="1.20.5.110">
    <property type="match status" value="1"/>
</dbReference>
<keyword evidence="1" id="KW-1133">Transmembrane helix</keyword>
<dbReference type="SMART" id="SM00397">
    <property type="entry name" value="t_SNARE"/>
    <property type="match status" value="1"/>
</dbReference>
<dbReference type="CDD" id="cd15852">
    <property type="entry name" value="SNARE_Syntaxin8"/>
    <property type="match status" value="1"/>
</dbReference>
<evidence type="ECO:0000313" key="4">
    <source>
        <dbReference type="Proteomes" id="UP001642483"/>
    </source>
</evidence>
<dbReference type="SUPFAM" id="SSF58038">
    <property type="entry name" value="SNARE fusion complex"/>
    <property type="match status" value="1"/>
</dbReference>
<keyword evidence="4" id="KW-1185">Reference proteome</keyword>
<dbReference type="Proteomes" id="UP001642483">
    <property type="component" value="Unassembled WGS sequence"/>
</dbReference>